<dbReference type="Proteomes" id="UP000887159">
    <property type="component" value="Unassembled WGS sequence"/>
</dbReference>
<name>A0A8X6VJ46_TRICX</name>
<sequence length="101" mass="11882">MTPSKPEMAQERWGWTKKNKYLIIGEKCWIDCSGDSATLKRVWGRETASSLRGDAIWQRNRIFHRRENVNAVAKTEHNERNGFVTVTDKMWKVKEDEKKSV</sequence>
<accession>A0A8X6VJ46</accession>
<proteinExistence type="predicted"/>
<protein>
    <submittedName>
        <fullName evidence="1">Uncharacterized protein</fullName>
    </submittedName>
</protein>
<dbReference type="EMBL" id="BMAU01021291">
    <property type="protein sequence ID" value="GFY09608.1"/>
    <property type="molecule type" value="Genomic_DNA"/>
</dbReference>
<comment type="caution">
    <text evidence="1">The sequence shown here is derived from an EMBL/GenBank/DDBJ whole genome shotgun (WGS) entry which is preliminary data.</text>
</comment>
<gene>
    <name evidence="1" type="ORF">TNCV_381031</name>
</gene>
<organism evidence="1 2">
    <name type="scientific">Trichonephila clavipes</name>
    <name type="common">Golden silk orbweaver</name>
    <name type="synonym">Nephila clavipes</name>
    <dbReference type="NCBI Taxonomy" id="2585209"/>
    <lineage>
        <taxon>Eukaryota</taxon>
        <taxon>Metazoa</taxon>
        <taxon>Ecdysozoa</taxon>
        <taxon>Arthropoda</taxon>
        <taxon>Chelicerata</taxon>
        <taxon>Arachnida</taxon>
        <taxon>Araneae</taxon>
        <taxon>Araneomorphae</taxon>
        <taxon>Entelegynae</taxon>
        <taxon>Araneoidea</taxon>
        <taxon>Nephilidae</taxon>
        <taxon>Trichonephila</taxon>
    </lineage>
</organism>
<dbReference type="AlphaFoldDB" id="A0A8X6VJ46"/>
<reference evidence="1" key="1">
    <citation type="submission" date="2020-08" db="EMBL/GenBank/DDBJ databases">
        <title>Multicomponent nature underlies the extraordinary mechanical properties of spider dragline silk.</title>
        <authorList>
            <person name="Kono N."/>
            <person name="Nakamura H."/>
            <person name="Mori M."/>
            <person name="Yoshida Y."/>
            <person name="Ohtoshi R."/>
            <person name="Malay A.D."/>
            <person name="Moran D.A.P."/>
            <person name="Tomita M."/>
            <person name="Numata K."/>
            <person name="Arakawa K."/>
        </authorList>
    </citation>
    <scope>NUCLEOTIDE SEQUENCE</scope>
</reference>
<evidence type="ECO:0000313" key="1">
    <source>
        <dbReference type="EMBL" id="GFY09608.1"/>
    </source>
</evidence>
<evidence type="ECO:0000313" key="2">
    <source>
        <dbReference type="Proteomes" id="UP000887159"/>
    </source>
</evidence>
<keyword evidence="2" id="KW-1185">Reference proteome</keyword>